<evidence type="ECO:0000256" key="5">
    <source>
        <dbReference type="ARBA" id="ARBA00022475"/>
    </source>
</evidence>
<dbReference type="InterPro" id="IPR037294">
    <property type="entry name" value="ABC_BtuC-like"/>
</dbReference>
<reference evidence="14 15" key="1">
    <citation type="submission" date="2024-09" db="EMBL/GenBank/DDBJ databases">
        <title>Paenibacillus zeirhizospherea sp. nov., isolated from surface of the maize (Zea mays) roots in a horticulture field, Hungary.</title>
        <authorList>
            <person name="Marton D."/>
            <person name="Farkas M."/>
            <person name="Bedics A."/>
            <person name="Toth E."/>
            <person name="Tancsics A."/>
            <person name="Boka K."/>
            <person name="Maroti G."/>
            <person name="Kriszt B."/>
            <person name="Cserhati M."/>
        </authorList>
    </citation>
    <scope>NUCLEOTIDE SEQUENCE [LARGE SCALE GENOMIC DNA]</scope>
    <source>
        <strain evidence="14 15">KCTC 33519</strain>
    </source>
</reference>
<keyword evidence="9 13" id="KW-0472">Membrane</keyword>
<evidence type="ECO:0000256" key="3">
    <source>
        <dbReference type="ARBA" id="ARBA00018524"/>
    </source>
</evidence>
<keyword evidence="15" id="KW-1185">Reference proteome</keyword>
<comment type="similarity">
    <text evidence="2">Belongs to the binding-protein-dependent transport system permease family. FecCD subfamily.</text>
</comment>
<organism evidence="14 15">
    <name type="scientific">Paenibacillus enshidis</name>
    <dbReference type="NCBI Taxonomy" id="1458439"/>
    <lineage>
        <taxon>Bacteria</taxon>
        <taxon>Bacillati</taxon>
        <taxon>Bacillota</taxon>
        <taxon>Bacilli</taxon>
        <taxon>Bacillales</taxon>
        <taxon>Paenibacillaceae</taxon>
        <taxon>Paenibacillus</taxon>
    </lineage>
</organism>
<keyword evidence="6 13" id="KW-0812">Transmembrane</keyword>
<evidence type="ECO:0000256" key="9">
    <source>
        <dbReference type="ARBA" id="ARBA00023136"/>
    </source>
</evidence>
<feature type="transmembrane region" description="Helical" evidence="13">
    <location>
        <begin position="188"/>
        <end position="210"/>
    </location>
</feature>
<evidence type="ECO:0000256" key="13">
    <source>
        <dbReference type="SAM" id="Phobius"/>
    </source>
</evidence>
<evidence type="ECO:0000256" key="10">
    <source>
        <dbReference type="ARBA" id="ARBA00025320"/>
    </source>
</evidence>
<feature type="transmembrane region" description="Helical" evidence="13">
    <location>
        <begin position="58"/>
        <end position="79"/>
    </location>
</feature>
<feature type="transmembrane region" description="Helical" evidence="13">
    <location>
        <begin position="231"/>
        <end position="258"/>
    </location>
</feature>
<evidence type="ECO:0000313" key="15">
    <source>
        <dbReference type="Proteomes" id="UP001580346"/>
    </source>
</evidence>
<evidence type="ECO:0000313" key="14">
    <source>
        <dbReference type="EMBL" id="MFB5265835.1"/>
    </source>
</evidence>
<comment type="subcellular location">
    <subcellularLocation>
        <location evidence="1">Cell membrane</location>
        <topology evidence="1">Multi-pass membrane protein</topology>
    </subcellularLocation>
</comment>
<keyword evidence="4" id="KW-0813">Transport</keyword>
<dbReference type="InterPro" id="IPR000522">
    <property type="entry name" value="ABC_transptr_permease_BtuC"/>
</dbReference>
<dbReference type="PANTHER" id="PTHR30472:SF21">
    <property type="entry name" value="HEME-IRON TRANSPORT SYSTEM PERMEASE PROTEIN ISDF-RELATED"/>
    <property type="match status" value="1"/>
</dbReference>
<evidence type="ECO:0000256" key="11">
    <source>
        <dbReference type="ARBA" id="ARBA00031149"/>
    </source>
</evidence>
<dbReference type="CDD" id="cd06550">
    <property type="entry name" value="TM_ABC_iron-siderophores_like"/>
    <property type="match status" value="1"/>
</dbReference>
<dbReference type="EMBL" id="JBHHMI010000002">
    <property type="protein sequence ID" value="MFB5265835.1"/>
    <property type="molecule type" value="Genomic_DNA"/>
</dbReference>
<dbReference type="PANTHER" id="PTHR30472">
    <property type="entry name" value="FERRIC ENTEROBACTIN TRANSPORT SYSTEM PERMEASE PROTEIN"/>
    <property type="match status" value="1"/>
</dbReference>
<protein>
    <recommendedName>
        <fullName evidence="3">Probable heme-iron transport system permease protein IsdF</fullName>
    </recommendedName>
    <alternativeName>
        <fullName evidence="12">Iron-regulated surface determinant protein F</fullName>
    </alternativeName>
    <alternativeName>
        <fullName evidence="11">Staphylococcal iron-regulated protein G</fullName>
    </alternativeName>
</protein>
<dbReference type="Proteomes" id="UP001580346">
    <property type="component" value="Unassembled WGS sequence"/>
</dbReference>
<dbReference type="Pfam" id="PF01032">
    <property type="entry name" value="FecCD"/>
    <property type="match status" value="1"/>
</dbReference>
<dbReference type="Gene3D" id="1.10.3470.10">
    <property type="entry name" value="ABC transporter involved in vitamin B12 uptake, BtuC"/>
    <property type="match status" value="1"/>
</dbReference>
<sequence length="328" mass="34812">MNKKIWSFTIVIVLLIYMIVLSAVTGSLKIGMLDFVRGLFTGGNDTVEVIKDLRLPRLIVALFAGACFAVSGALLQAVMRNPLADAGVIGIASGASFFPTVMIVLLPQLYYWSPLFAFLGGALACFLVYTLSWKSGLSPIRIVLVGIAVNAMFTGLNEAFMISCSYLLGTNPDASVSSNISMETWKDVQMISTYGSAGLIISLMLVTWCNMLALQDKTAANLGLRVTRARLVISAAAVLLAGVATAVAGVISFVGLLIPHIARLLVGSDYRAVIPFSALLGALLILTADTLGRTLVAPLEIPASTIMAVIGGPFLIFMLRRGDRVYGN</sequence>
<evidence type="ECO:0000256" key="12">
    <source>
        <dbReference type="ARBA" id="ARBA00031465"/>
    </source>
</evidence>
<evidence type="ECO:0000256" key="8">
    <source>
        <dbReference type="ARBA" id="ARBA00023004"/>
    </source>
</evidence>
<evidence type="ECO:0000256" key="6">
    <source>
        <dbReference type="ARBA" id="ARBA00022692"/>
    </source>
</evidence>
<dbReference type="RefSeq" id="WP_375353388.1">
    <property type="nucleotide sequence ID" value="NZ_JBHHMI010000002.1"/>
</dbReference>
<keyword evidence="7 13" id="KW-1133">Transmembrane helix</keyword>
<evidence type="ECO:0000256" key="7">
    <source>
        <dbReference type="ARBA" id="ARBA00022989"/>
    </source>
</evidence>
<feature type="transmembrane region" description="Helical" evidence="13">
    <location>
        <begin position="86"/>
        <end position="105"/>
    </location>
</feature>
<name>A0ABV5ANR8_9BACL</name>
<keyword evidence="8" id="KW-0408">Iron</keyword>
<comment type="caution">
    <text evidence="14">The sequence shown here is derived from an EMBL/GenBank/DDBJ whole genome shotgun (WGS) entry which is preliminary data.</text>
</comment>
<feature type="transmembrane region" description="Helical" evidence="13">
    <location>
        <begin position="143"/>
        <end position="168"/>
    </location>
</feature>
<proteinExistence type="inferred from homology"/>
<comment type="function">
    <text evidence="10">Part of the binding-protein-dependent transport system for heme-iron. Responsible for the translocation of the substrate across the membrane.</text>
</comment>
<gene>
    <name evidence="14" type="ORF">ACE41H_03415</name>
</gene>
<dbReference type="SUPFAM" id="SSF81345">
    <property type="entry name" value="ABC transporter involved in vitamin B12 uptake, BtuC"/>
    <property type="match status" value="1"/>
</dbReference>
<keyword evidence="5" id="KW-1003">Cell membrane</keyword>
<evidence type="ECO:0000256" key="2">
    <source>
        <dbReference type="ARBA" id="ARBA00007935"/>
    </source>
</evidence>
<feature type="transmembrane region" description="Helical" evidence="13">
    <location>
        <begin position="111"/>
        <end position="131"/>
    </location>
</feature>
<evidence type="ECO:0000256" key="1">
    <source>
        <dbReference type="ARBA" id="ARBA00004651"/>
    </source>
</evidence>
<evidence type="ECO:0000256" key="4">
    <source>
        <dbReference type="ARBA" id="ARBA00022448"/>
    </source>
</evidence>
<feature type="transmembrane region" description="Helical" evidence="13">
    <location>
        <begin position="270"/>
        <end position="288"/>
    </location>
</feature>
<feature type="transmembrane region" description="Helical" evidence="13">
    <location>
        <begin position="5"/>
        <end position="24"/>
    </location>
</feature>
<accession>A0ABV5ANR8</accession>
<feature type="transmembrane region" description="Helical" evidence="13">
    <location>
        <begin position="295"/>
        <end position="319"/>
    </location>
</feature>